<organism evidence="1 2">
    <name type="scientific">Eleginops maclovinus</name>
    <name type="common">Patagonian blennie</name>
    <name type="synonym">Eleginus maclovinus</name>
    <dbReference type="NCBI Taxonomy" id="56733"/>
    <lineage>
        <taxon>Eukaryota</taxon>
        <taxon>Metazoa</taxon>
        <taxon>Chordata</taxon>
        <taxon>Craniata</taxon>
        <taxon>Vertebrata</taxon>
        <taxon>Euteleostomi</taxon>
        <taxon>Actinopterygii</taxon>
        <taxon>Neopterygii</taxon>
        <taxon>Teleostei</taxon>
        <taxon>Neoteleostei</taxon>
        <taxon>Acanthomorphata</taxon>
        <taxon>Eupercaria</taxon>
        <taxon>Perciformes</taxon>
        <taxon>Notothenioidei</taxon>
        <taxon>Eleginopidae</taxon>
        <taxon>Eleginops</taxon>
    </lineage>
</organism>
<accession>A0AAN7XIS7</accession>
<dbReference type="AlphaFoldDB" id="A0AAN7XIS7"/>
<evidence type="ECO:0000313" key="1">
    <source>
        <dbReference type="EMBL" id="KAK5861510.1"/>
    </source>
</evidence>
<keyword evidence="2" id="KW-1185">Reference proteome</keyword>
<sequence>MDSTKSTPEGQADRGAWVGVLQENKQGPVVCHIHLIQDTTAPGTPGCVEGQRIGLFLAAGDLTRIQTKRYPRNHEKPHG</sequence>
<name>A0AAN7XIS7_ELEMC</name>
<dbReference type="Proteomes" id="UP001346869">
    <property type="component" value="Unassembled WGS sequence"/>
</dbReference>
<proteinExistence type="predicted"/>
<reference evidence="1 2" key="2">
    <citation type="journal article" date="2023" name="Mol. Biol. Evol.">
        <title>Genomics of Secondarily Temperate Adaptation in the Only Non-Antarctic Icefish.</title>
        <authorList>
            <person name="Rivera-Colon A.G."/>
            <person name="Rayamajhi N."/>
            <person name="Minhas B.F."/>
            <person name="Madrigal G."/>
            <person name="Bilyk K.T."/>
            <person name="Yoon V."/>
            <person name="Hune M."/>
            <person name="Gregory S."/>
            <person name="Cheng C.H.C."/>
            <person name="Catchen J.M."/>
        </authorList>
    </citation>
    <scope>NUCLEOTIDE SEQUENCE [LARGE SCALE GENOMIC DNA]</scope>
    <source>
        <strain evidence="1">JMC-PN-2008</strain>
    </source>
</reference>
<reference evidence="1 2" key="1">
    <citation type="journal article" date="2023" name="Genes (Basel)">
        <title>Chromosome-Level Genome Assembly and Circadian Gene Repertoire of the Patagonia Blennie Eleginops maclovinus-The Closest Ancestral Proxy of Antarctic Cryonotothenioids.</title>
        <authorList>
            <person name="Cheng C.C."/>
            <person name="Rivera-Colon A.G."/>
            <person name="Minhas B.F."/>
            <person name="Wilson L."/>
            <person name="Rayamajhi N."/>
            <person name="Vargas-Chacoff L."/>
            <person name="Catchen J.M."/>
        </authorList>
    </citation>
    <scope>NUCLEOTIDE SEQUENCE [LARGE SCALE GENOMIC DNA]</scope>
    <source>
        <strain evidence="1">JMC-PN-2008</strain>
    </source>
</reference>
<gene>
    <name evidence="1" type="ORF">PBY51_022901</name>
</gene>
<dbReference type="EMBL" id="JAUZQC010000013">
    <property type="protein sequence ID" value="KAK5861510.1"/>
    <property type="molecule type" value="Genomic_DNA"/>
</dbReference>
<evidence type="ECO:0000313" key="2">
    <source>
        <dbReference type="Proteomes" id="UP001346869"/>
    </source>
</evidence>
<comment type="caution">
    <text evidence="1">The sequence shown here is derived from an EMBL/GenBank/DDBJ whole genome shotgun (WGS) entry which is preliminary data.</text>
</comment>
<protein>
    <submittedName>
        <fullName evidence="1">Uncharacterized protein</fullName>
    </submittedName>
</protein>